<evidence type="ECO:0000313" key="2">
    <source>
        <dbReference type="EMBL" id="CAD7633004.1"/>
    </source>
</evidence>
<evidence type="ECO:0000313" key="3">
    <source>
        <dbReference type="Proteomes" id="UP000759131"/>
    </source>
</evidence>
<organism evidence="2">
    <name type="scientific">Medioppia subpectinata</name>
    <dbReference type="NCBI Taxonomy" id="1979941"/>
    <lineage>
        <taxon>Eukaryota</taxon>
        <taxon>Metazoa</taxon>
        <taxon>Ecdysozoa</taxon>
        <taxon>Arthropoda</taxon>
        <taxon>Chelicerata</taxon>
        <taxon>Arachnida</taxon>
        <taxon>Acari</taxon>
        <taxon>Acariformes</taxon>
        <taxon>Sarcoptiformes</taxon>
        <taxon>Oribatida</taxon>
        <taxon>Brachypylina</taxon>
        <taxon>Oppioidea</taxon>
        <taxon>Oppiidae</taxon>
        <taxon>Medioppia</taxon>
    </lineage>
</organism>
<accession>A0A7R9L0X2</accession>
<proteinExistence type="predicted"/>
<sequence>MIIIMWLLVSIPVITINGQWFTYLTQFWKLWSKRRQQKTNRVITHDVWKENINDTGILPFPHEWDYDLPTQQLNW</sequence>
<evidence type="ECO:0000256" key="1">
    <source>
        <dbReference type="SAM" id="Phobius"/>
    </source>
</evidence>
<dbReference type="EMBL" id="OC866522">
    <property type="protein sequence ID" value="CAD7633004.1"/>
    <property type="molecule type" value="Genomic_DNA"/>
</dbReference>
<gene>
    <name evidence="2" type="ORF">OSB1V03_LOCUS13403</name>
</gene>
<keyword evidence="1" id="KW-0472">Membrane</keyword>
<feature type="transmembrane region" description="Helical" evidence="1">
    <location>
        <begin position="6"/>
        <end position="28"/>
    </location>
</feature>
<name>A0A7R9L0X2_9ACAR</name>
<dbReference type="Proteomes" id="UP000759131">
    <property type="component" value="Unassembled WGS sequence"/>
</dbReference>
<reference evidence="2" key="1">
    <citation type="submission" date="2020-11" db="EMBL/GenBank/DDBJ databases">
        <authorList>
            <person name="Tran Van P."/>
        </authorList>
    </citation>
    <scope>NUCLEOTIDE SEQUENCE</scope>
</reference>
<keyword evidence="1" id="KW-1133">Transmembrane helix</keyword>
<dbReference type="EMBL" id="CAJPIZ010011947">
    <property type="protein sequence ID" value="CAG2113434.1"/>
    <property type="molecule type" value="Genomic_DNA"/>
</dbReference>
<keyword evidence="3" id="KW-1185">Reference proteome</keyword>
<keyword evidence="1" id="KW-0812">Transmembrane</keyword>
<protein>
    <submittedName>
        <fullName evidence="2">Uncharacterized protein</fullName>
    </submittedName>
</protein>
<dbReference type="OrthoDB" id="6523712at2759"/>
<dbReference type="AlphaFoldDB" id="A0A7R9L0X2"/>